<accession>A0A396HRY0</accession>
<proteinExistence type="predicted"/>
<protein>
    <submittedName>
        <fullName evidence="2">Putative F-box domain-containing protein</fullName>
    </submittedName>
</protein>
<dbReference type="AlphaFoldDB" id="A0A396HRY0"/>
<feature type="domain" description="F-box" evidence="1">
    <location>
        <begin position="26"/>
        <end position="62"/>
    </location>
</feature>
<dbReference type="PROSITE" id="PS50181">
    <property type="entry name" value="FBOX"/>
    <property type="match status" value="1"/>
</dbReference>
<comment type="caution">
    <text evidence="2">The sequence shown here is derived from an EMBL/GenBank/DDBJ whole genome shotgun (WGS) entry which is preliminary data.</text>
</comment>
<evidence type="ECO:0000259" key="1">
    <source>
        <dbReference type="PROSITE" id="PS50181"/>
    </source>
</evidence>
<dbReference type="Gramene" id="rna31448">
    <property type="protein sequence ID" value="RHN56109.1"/>
    <property type="gene ID" value="gene31448"/>
</dbReference>
<evidence type="ECO:0000313" key="3">
    <source>
        <dbReference type="Proteomes" id="UP000265566"/>
    </source>
</evidence>
<dbReference type="InterPro" id="IPR036047">
    <property type="entry name" value="F-box-like_dom_sf"/>
</dbReference>
<dbReference type="PANTHER" id="PTHR31293:SF12">
    <property type="entry name" value="RNI-LIKE SUPERFAMILY PROTEIN"/>
    <property type="match status" value="1"/>
</dbReference>
<name>A0A396HRY0_MEDTR</name>
<dbReference type="InterPro" id="IPR001810">
    <property type="entry name" value="F-box_dom"/>
</dbReference>
<sequence>MELGFVNAYGKHEDESSQRLRYNNGQDKISDLPNHIIGSILSFLPAKEAVSTCVLSKRWKNVWIFVTKLSFQDKHPFHYTKIKKA</sequence>
<reference evidence="3" key="1">
    <citation type="journal article" date="2018" name="Nat. Plants">
        <title>Whole-genome landscape of Medicago truncatula symbiotic genes.</title>
        <authorList>
            <person name="Pecrix Y."/>
            <person name="Staton S.E."/>
            <person name="Sallet E."/>
            <person name="Lelandais-Briere C."/>
            <person name="Moreau S."/>
            <person name="Carrere S."/>
            <person name="Blein T."/>
            <person name="Jardinaud M.F."/>
            <person name="Latrasse D."/>
            <person name="Zouine M."/>
            <person name="Zahm M."/>
            <person name="Kreplak J."/>
            <person name="Mayjonade B."/>
            <person name="Satge C."/>
            <person name="Perez M."/>
            <person name="Cauet S."/>
            <person name="Marande W."/>
            <person name="Chantry-Darmon C."/>
            <person name="Lopez-Roques C."/>
            <person name="Bouchez O."/>
            <person name="Berard A."/>
            <person name="Debelle F."/>
            <person name="Munos S."/>
            <person name="Bendahmane A."/>
            <person name="Berges H."/>
            <person name="Niebel A."/>
            <person name="Buitink J."/>
            <person name="Frugier F."/>
            <person name="Benhamed M."/>
            <person name="Crespi M."/>
            <person name="Gouzy J."/>
            <person name="Gamas P."/>
        </authorList>
    </citation>
    <scope>NUCLEOTIDE SEQUENCE [LARGE SCALE GENOMIC DNA]</scope>
    <source>
        <strain evidence="3">cv. Jemalong A17</strain>
    </source>
</reference>
<gene>
    <name evidence="2" type="ORF">MtrunA17_Chr5g0425831</name>
</gene>
<dbReference type="PANTHER" id="PTHR31293">
    <property type="entry name" value="RNI-LIKE SUPERFAMILY PROTEIN"/>
    <property type="match status" value="1"/>
</dbReference>
<dbReference type="Pfam" id="PF00646">
    <property type="entry name" value="F-box"/>
    <property type="match status" value="1"/>
</dbReference>
<dbReference type="Gene3D" id="1.20.1280.50">
    <property type="match status" value="1"/>
</dbReference>
<evidence type="ECO:0000313" key="2">
    <source>
        <dbReference type="EMBL" id="RHN56109.1"/>
    </source>
</evidence>
<dbReference type="EMBL" id="PSQE01000005">
    <property type="protein sequence ID" value="RHN56109.1"/>
    <property type="molecule type" value="Genomic_DNA"/>
</dbReference>
<dbReference type="InterPro" id="IPR053781">
    <property type="entry name" value="F-box_AtFBL13-like"/>
</dbReference>
<dbReference type="InterPro" id="IPR055294">
    <property type="entry name" value="FBL60-like"/>
</dbReference>
<dbReference type="Proteomes" id="UP000265566">
    <property type="component" value="Chromosome 5"/>
</dbReference>
<dbReference type="SUPFAM" id="SSF81383">
    <property type="entry name" value="F-box domain"/>
    <property type="match status" value="1"/>
</dbReference>
<dbReference type="CDD" id="cd22160">
    <property type="entry name" value="F-box_AtFBL13-like"/>
    <property type="match status" value="1"/>
</dbReference>
<organism evidence="2 3">
    <name type="scientific">Medicago truncatula</name>
    <name type="common">Barrel medic</name>
    <name type="synonym">Medicago tribuloides</name>
    <dbReference type="NCBI Taxonomy" id="3880"/>
    <lineage>
        <taxon>Eukaryota</taxon>
        <taxon>Viridiplantae</taxon>
        <taxon>Streptophyta</taxon>
        <taxon>Embryophyta</taxon>
        <taxon>Tracheophyta</taxon>
        <taxon>Spermatophyta</taxon>
        <taxon>Magnoliopsida</taxon>
        <taxon>eudicotyledons</taxon>
        <taxon>Gunneridae</taxon>
        <taxon>Pentapetalae</taxon>
        <taxon>rosids</taxon>
        <taxon>fabids</taxon>
        <taxon>Fabales</taxon>
        <taxon>Fabaceae</taxon>
        <taxon>Papilionoideae</taxon>
        <taxon>50 kb inversion clade</taxon>
        <taxon>NPAAA clade</taxon>
        <taxon>Hologalegina</taxon>
        <taxon>IRL clade</taxon>
        <taxon>Trifolieae</taxon>
        <taxon>Medicago</taxon>
    </lineage>
</organism>